<dbReference type="Proteomes" id="UP000243515">
    <property type="component" value="Unassembled WGS sequence"/>
</dbReference>
<evidence type="ECO:0000313" key="2">
    <source>
        <dbReference type="Proteomes" id="UP000243515"/>
    </source>
</evidence>
<name>A0A232M2V8_9EURO</name>
<protein>
    <submittedName>
        <fullName evidence="1">Uncharacterized protein</fullName>
    </submittedName>
</protein>
<gene>
    <name evidence="1" type="ORF">Egran_01801</name>
</gene>
<proteinExistence type="predicted"/>
<dbReference type="AlphaFoldDB" id="A0A232M2V8"/>
<dbReference type="EMBL" id="NPHW01002941">
    <property type="protein sequence ID" value="OXV10427.1"/>
    <property type="molecule type" value="Genomic_DNA"/>
</dbReference>
<keyword evidence="2" id="KW-1185">Reference proteome</keyword>
<sequence>MQRAEAHRLELANEEKELELVLLRQKIQQGINSDSVNK</sequence>
<evidence type="ECO:0000313" key="1">
    <source>
        <dbReference type="EMBL" id="OXV10427.1"/>
    </source>
</evidence>
<reference evidence="1 2" key="1">
    <citation type="journal article" date="2015" name="Environ. Microbiol.">
        <title>Metagenome sequence of Elaphomyces granulatus from sporocarp tissue reveals Ascomycota ectomycorrhizal fingerprints of genome expansion and a Proteobacteria-rich microbiome.</title>
        <authorList>
            <person name="Quandt C.A."/>
            <person name="Kohler A."/>
            <person name="Hesse C.N."/>
            <person name="Sharpton T.J."/>
            <person name="Martin F."/>
            <person name="Spatafora J.W."/>
        </authorList>
    </citation>
    <scope>NUCLEOTIDE SEQUENCE [LARGE SCALE GENOMIC DNA]</scope>
    <source>
        <strain evidence="1 2">OSC145934</strain>
    </source>
</reference>
<accession>A0A232M2V8</accession>
<comment type="caution">
    <text evidence="1">The sequence shown here is derived from an EMBL/GenBank/DDBJ whole genome shotgun (WGS) entry which is preliminary data.</text>
</comment>
<organism evidence="1 2">
    <name type="scientific">Elaphomyces granulatus</name>
    <dbReference type="NCBI Taxonomy" id="519963"/>
    <lineage>
        <taxon>Eukaryota</taxon>
        <taxon>Fungi</taxon>
        <taxon>Dikarya</taxon>
        <taxon>Ascomycota</taxon>
        <taxon>Pezizomycotina</taxon>
        <taxon>Eurotiomycetes</taxon>
        <taxon>Eurotiomycetidae</taxon>
        <taxon>Eurotiales</taxon>
        <taxon>Elaphomycetaceae</taxon>
        <taxon>Elaphomyces</taxon>
    </lineage>
</organism>